<proteinExistence type="predicted"/>
<dbReference type="EMBL" id="FNYO01000201">
    <property type="protein sequence ID" value="SEJ60168.1"/>
    <property type="molecule type" value="Genomic_DNA"/>
</dbReference>
<organism evidence="2 3">
    <name type="scientific">Azotobacter beijerinckii</name>
    <dbReference type="NCBI Taxonomy" id="170623"/>
    <lineage>
        <taxon>Bacteria</taxon>
        <taxon>Pseudomonadati</taxon>
        <taxon>Pseudomonadota</taxon>
        <taxon>Gammaproteobacteria</taxon>
        <taxon>Pseudomonadales</taxon>
        <taxon>Pseudomonadaceae</taxon>
        <taxon>Azotobacter</taxon>
    </lineage>
</organism>
<feature type="signal peptide" evidence="1">
    <location>
        <begin position="1"/>
        <end position="20"/>
    </location>
</feature>
<evidence type="ECO:0000313" key="3">
    <source>
        <dbReference type="Proteomes" id="UP000199005"/>
    </source>
</evidence>
<dbReference type="Proteomes" id="UP000199005">
    <property type="component" value="Unassembled WGS sequence"/>
</dbReference>
<dbReference type="RefSeq" id="WP_217648066.1">
    <property type="nucleotide sequence ID" value="NZ_FNYO01000201.1"/>
</dbReference>
<reference evidence="2 3" key="1">
    <citation type="submission" date="2016-10" db="EMBL/GenBank/DDBJ databases">
        <authorList>
            <person name="de Groot N.N."/>
        </authorList>
    </citation>
    <scope>NUCLEOTIDE SEQUENCE [LARGE SCALE GENOMIC DNA]</scope>
    <source>
        <strain evidence="2 3">DSM 1041</strain>
    </source>
</reference>
<evidence type="ECO:0000313" key="2">
    <source>
        <dbReference type="EMBL" id="SEJ60168.1"/>
    </source>
</evidence>
<name>A0A1H7A3X5_9GAMM</name>
<dbReference type="AlphaFoldDB" id="A0A1H7A3X5"/>
<evidence type="ECO:0000256" key="1">
    <source>
        <dbReference type="SAM" id="SignalP"/>
    </source>
</evidence>
<accession>A0A1H7A3X5</accession>
<feature type="chain" id="PRO_5011668554" evidence="1">
    <location>
        <begin position="21"/>
        <end position="60"/>
    </location>
</feature>
<protein>
    <submittedName>
        <fullName evidence="2">Uncharacterized protein</fullName>
    </submittedName>
</protein>
<gene>
    <name evidence="2" type="ORF">SAMN04244579_04877</name>
</gene>
<sequence length="60" mass="6676">MMRRFAAAFFLSLLPTLAPAADVLSPDQLKALHEPHLQMRYRPDDALLPLFSGASRHDAS</sequence>
<keyword evidence="1" id="KW-0732">Signal</keyword>
<feature type="non-terminal residue" evidence="2">
    <location>
        <position position="60"/>
    </location>
</feature>